<keyword evidence="1" id="KW-0812">Transmembrane</keyword>
<dbReference type="AlphaFoldDB" id="A0A816K751"/>
<reference evidence="2" key="1">
    <citation type="submission" date="2021-01" db="EMBL/GenBank/DDBJ databases">
        <authorList>
            <consortium name="Genoscope - CEA"/>
            <person name="William W."/>
        </authorList>
    </citation>
    <scope>NUCLEOTIDE SEQUENCE</scope>
</reference>
<organism evidence="2">
    <name type="scientific">Brassica napus</name>
    <name type="common">Rape</name>
    <dbReference type="NCBI Taxonomy" id="3708"/>
    <lineage>
        <taxon>Eukaryota</taxon>
        <taxon>Viridiplantae</taxon>
        <taxon>Streptophyta</taxon>
        <taxon>Embryophyta</taxon>
        <taxon>Tracheophyta</taxon>
        <taxon>Spermatophyta</taxon>
        <taxon>Magnoliopsida</taxon>
        <taxon>eudicotyledons</taxon>
        <taxon>Gunneridae</taxon>
        <taxon>Pentapetalae</taxon>
        <taxon>rosids</taxon>
        <taxon>malvids</taxon>
        <taxon>Brassicales</taxon>
        <taxon>Brassicaceae</taxon>
        <taxon>Brassiceae</taxon>
        <taxon>Brassica</taxon>
    </lineage>
</organism>
<protein>
    <submittedName>
        <fullName evidence="2">(rape) hypothetical protein</fullName>
    </submittedName>
</protein>
<evidence type="ECO:0000256" key="1">
    <source>
        <dbReference type="SAM" id="Phobius"/>
    </source>
</evidence>
<keyword evidence="1" id="KW-1133">Transmembrane helix</keyword>
<gene>
    <name evidence="2" type="ORF">DARMORV10_C02P21510.1</name>
</gene>
<dbReference type="EMBL" id="HG994366">
    <property type="protein sequence ID" value="CAF1900853.1"/>
    <property type="molecule type" value="Genomic_DNA"/>
</dbReference>
<proteinExistence type="predicted"/>
<sequence>MSFFLFLTNFEALFMGRSLTMQLLFFSYFCTRFCILSTLLLLI</sequence>
<evidence type="ECO:0000313" key="2">
    <source>
        <dbReference type="EMBL" id="CAF1900853.1"/>
    </source>
</evidence>
<keyword evidence="1" id="KW-0472">Membrane</keyword>
<feature type="transmembrane region" description="Helical" evidence="1">
    <location>
        <begin position="20"/>
        <end position="42"/>
    </location>
</feature>
<name>A0A816K751_BRANA</name>
<dbReference type="Proteomes" id="UP001295469">
    <property type="component" value="Chromosome C02"/>
</dbReference>
<accession>A0A816K751</accession>
<feature type="non-terminal residue" evidence="2">
    <location>
        <position position="43"/>
    </location>
</feature>